<evidence type="ECO:0000313" key="2">
    <source>
        <dbReference type="EMBL" id="AXR79254.1"/>
    </source>
</evidence>
<dbReference type="Proteomes" id="UP000258613">
    <property type="component" value="Chromosome"/>
</dbReference>
<dbReference type="Proteomes" id="UP000258707">
    <property type="component" value="Chromosome"/>
</dbReference>
<evidence type="ECO:0000313" key="5">
    <source>
        <dbReference type="Proteomes" id="UP000258707"/>
    </source>
</evidence>
<evidence type="ECO:0000259" key="1">
    <source>
        <dbReference type="Pfam" id="PF19701"/>
    </source>
</evidence>
<dbReference type="KEGG" id="nag:AArcMg_0645"/>
<dbReference type="EMBL" id="CP024047">
    <property type="protein sequence ID" value="AXR79254.1"/>
    <property type="molecule type" value="Genomic_DNA"/>
</dbReference>
<dbReference type="Pfam" id="PF19701">
    <property type="entry name" value="DUF6199"/>
    <property type="match status" value="1"/>
</dbReference>
<evidence type="ECO:0000313" key="3">
    <source>
        <dbReference type="EMBL" id="AXR80668.1"/>
    </source>
</evidence>
<evidence type="ECO:0000313" key="4">
    <source>
        <dbReference type="Proteomes" id="UP000258613"/>
    </source>
</evidence>
<dbReference type="GeneID" id="37641128"/>
<organism evidence="2 5">
    <name type="scientific">Natrarchaeobaculum sulfurireducens</name>
    <dbReference type="NCBI Taxonomy" id="2044521"/>
    <lineage>
        <taxon>Archaea</taxon>
        <taxon>Methanobacteriati</taxon>
        <taxon>Methanobacteriota</taxon>
        <taxon>Stenosarchaea group</taxon>
        <taxon>Halobacteria</taxon>
        <taxon>Halobacteriales</taxon>
        <taxon>Natrialbaceae</taxon>
        <taxon>Natrarchaeobaculum</taxon>
    </lineage>
</organism>
<dbReference type="InterPro" id="IPR045679">
    <property type="entry name" value="DUF6199"/>
</dbReference>
<keyword evidence="4" id="KW-1185">Reference proteome</keyword>
<gene>
    <name evidence="2" type="ORF">AArc1_2946</name>
    <name evidence="3" type="ORF">AArcMg_0645</name>
</gene>
<reference evidence="4" key="2">
    <citation type="submission" date="2018-02" db="EMBL/GenBank/DDBJ databases">
        <title>Phenotypic and genomic properties of facultatively anaerobic sulfur-reducing natronoarchaea from hypersaline soda lakes.</title>
        <authorList>
            <person name="Sorokin D.Y."/>
            <person name="Kublanov I.V."/>
            <person name="Roman P."/>
            <person name="Sinninghe Damste J.S."/>
            <person name="Golyshin P.N."/>
            <person name="Rojo D."/>
            <person name="Ciordia S."/>
            <person name="Mena M.D.C."/>
            <person name="Ferrer M."/>
            <person name="Messina E."/>
            <person name="Smedile F."/>
            <person name="La Spada G."/>
            <person name="La Cono V."/>
            <person name="Yakimov M.M."/>
        </authorList>
    </citation>
    <scope>NUCLEOTIDE SEQUENCE [LARGE SCALE GENOMIC DNA]</scope>
    <source>
        <strain evidence="4">AArc-Mg</strain>
    </source>
</reference>
<dbReference type="OrthoDB" id="163843at2157"/>
<name>A0A346PIA9_9EURY</name>
<dbReference type="KEGG" id="nan:AArc1_2946"/>
<sequence length="93" mass="10068">MAGSPLLKVCYALTTLYGIVTMLAPKRALSASLKLWSVGLENVSELEPRPWYVRHTRAVGAGMVVAGVVGCLLQRRVDDVDAVEEPEIIETDA</sequence>
<accession>A0A346PMC3</accession>
<feature type="domain" description="DUF6199" evidence="1">
    <location>
        <begin position="13"/>
        <end position="72"/>
    </location>
</feature>
<protein>
    <recommendedName>
        <fullName evidence="1">DUF6199 domain-containing protein</fullName>
    </recommendedName>
</protein>
<dbReference type="RefSeq" id="WP_117365239.1">
    <property type="nucleotide sequence ID" value="NZ_CP024047.1"/>
</dbReference>
<dbReference type="EMBL" id="CP027033">
    <property type="protein sequence ID" value="AXR80668.1"/>
    <property type="molecule type" value="Genomic_DNA"/>
</dbReference>
<accession>A0A346PIA9</accession>
<reference evidence="2" key="3">
    <citation type="journal article" date="2019" name="Int. J. Syst. Evol. Microbiol.">
        <title>Natronolimnobius sulfurireducens sp. nov. and Halalkaliarchaeum desulfuricum gen. nov., sp. nov., the first sulfur-respiring alkaliphilic haloarchaea from hypersaline alkaline lakes.</title>
        <authorList>
            <person name="Sorokin D.Y."/>
            <person name="Yakimov M."/>
            <person name="Messina E."/>
            <person name="Merkel A.Y."/>
            <person name="Bale N.J."/>
            <person name="Sinninghe Damste J.S."/>
        </authorList>
    </citation>
    <scope>NUCLEOTIDE SEQUENCE</scope>
    <source>
        <strain evidence="3">AArc-Mg</strain>
        <strain evidence="2">AArc1</strain>
    </source>
</reference>
<proteinExistence type="predicted"/>
<reference evidence="5" key="1">
    <citation type="submission" date="2017-10" db="EMBL/GenBank/DDBJ databases">
        <title>Phenotypic and genomic properties of facultatively anaerobic sulfur-reducing natronoarchaea from hypersaline soda lakes.</title>
        <authorList>
            <person name="Sorokin D.Y."/>
            <person name="Kublanov I.V."/>
            <person name="Roman P."/>
            <person name="Sinninghe Damste J.S."/>
            <person name="Golyshin P.N."/>
            <person name="Rojo D."/>
            <person name="Ciordia S."/>
            <person name="Mena Md.C."/>
            <person name="Ferrer M."/>
            <person name="Messina E."/>
            <person name="Smedile F."/>
            <person name="La Spada G."/>
            <person name="La Cono V."/>
            <person name="Yakimov M.M."/>
        </authorList>
    </citation>
    <scope>NUCLEOTIDE SEQUENCE [LARGE SCALE GENOMIC DNA]</scope>
    <source>
        <strain evidence="5">AArc1</strain>
    </source>
</reference>
<dbReference type="AlphaFoldDB" id="A0A346PIA9"/>